<evidence type="ECO:0000313" key="1">
    <source>
        <dbReference type="EMBL" id="SDP80364.1"/>
    </source>
</evidence>
<accession>A0A1H0VPU6</accession>
<dbReference type="RefSeq" id="WP_090855814.1">
    <property type="nucleotide sequence ID" value="NZ_FNJU01000007.1"/>
</dbReference>
<protein>
    <submittedName>
        <fullName evidence="1">Uncharacterized protein</fullName>
    </submittedName>
</protein>
<evidence type="ECO:0000313" key="2">
    <source>
        <dbReference type="Proteomes" id="UP000199159"/>
    </source>
</evidence>
<dbReference type="Gene3D" id="3.40.960.10">
    <property type="entry name" value="VSR Endonuclease"/>
    <property type="match status" value="1"/>
</dbReference>
<reference evidence="2" key="1">
    <citation type="submission" date="2016-10" db="EMBL/GenBank/DDBJ databases">
        <authorList>
            <person name="Varghese N."/>
            <person name="Submissions S."/>
        </authorList>
    </citation>
    <scope>NUCLEOTIDE SEQUENCE [LARGE SCALE GENOMIC DNA]</scope>
    <source>
        <strain evidence="2">IBRC-M10078</strain>
    </source>
</reference>
<dbReference type="AlphaFoldDB" id="A0A1H0VPU6"/>
<sequence>MTRKLTIEDVQKVAISRGGKCLSIEYINSRTHLQFRCSEGHTFPKTPAKLNTGQWCPVCVGNKKKTIWDMHSIANKHGGVCLSVEYVNNNSDLKWKCKVGHTFDGSYISVQNSIKNGGFCSKCNIIRRTDKRKLKIEDLQDLARLKAGELISDSYINAHTELSWKCVDGHTFYMNANDVKNGHWCRECSKTFNLGEEKCRYVLEHFTNKVFKSSKQVIEGFELDGYNQELKLAFEYNGIQHYKTNGFFIKTKEELDKRKKDDKHKEHLCLEKEIHLIKVPYSINTDKDILSFLKNELEQQGIDIINDISTISSPNFYKNYMSALKELREIANERGGSCIATEYRGSKGKIEFVCSNGHLFTKRPNDLKNGQWCGDCYLESRSHRFN</sequence>
<organism evidence="1 2">
    <name type="scientific">Litchfieldia salsa</name>
    <dbReference type="NCBI Taxonomy" id="930152"/>
    <lineage>
        <taxon>Bacteria</taxon>
        <taxon>Bacillati</taxon>
        <taxon>Bacillota</taxon>
        <taxon>Bacilli</taxon>
        <taxon>Bacillales</taxon>
        <taxon>Bacillaceae</taxon>
        <taxon>Litchfieldia</taxon>
    </lineage>
</organism>
<keyword evidence="2" id="KW-1185">Reference proteome</keyword>
<proteinExistence type="predicted"/>
<dbReference type="EMBL" id="FNJU01000007">
    <property type="protein sequence ID" value="SDP80364.1"/>
    <property type="molecule type" value="Genomic_DNA"/>
</dbReference>
<dbReference type="Proteomes" id="UP000199159">
    <property type="component" value="Unassembled WGS sequence"/>
</dbReference>
<gene>
    <name evidence="1" type="ORF">SAMN05216565_107126</name>
</gene>
<name>A0A1H0VPU6_9BACI</name>